<dbReference type="RefSeq" id="WP_379853454.1">
    <property type="nucleotide sequence ID" value="NZ_JBHZPZ010000002.1"/>
</dbReference>
<proteinExistence type="predicted"/>
<organism evidence="2 3">
    <name type="scientific">Flavobacterium xylosi</name>
    <dbReference type="NCBI Taxonomy" id="3230415"/>
    <lineage>
        <taxon>Bacteria</taxon>
        <taxon>Pseudomonadati</taxon>
        <taxon>Bacteroidota</taxon>
        <taxon>Flavobacteriia</taxon>
        <taxon>Flavobacteriales</taxon>
        <taxon>Flavobacteriaceae</taxon>
        <taxon>Flavobacterium</taxon>
    </lineage>
</organism>
<evidence type="ECO:0000313" key="2">
    <source>
        <dbReference type="EMBL" id="MFE3866803.1"/>
    </source>
</evidence>
<feature type="transmembrane region" description="Helical" evidence="1">
    <location>
        <begin position="102"/>
        <end position="125"/>
    </location>
</feature>
<feature type="transmembrane region" description="Helical" evidence="1">
    <location>
        <begin position="44"/>
        <end position="63"/>
    </location>
</feature>
<dbReference type="Proteomes" id="UP001600109">
    <property type="component" value="Unassembled WGS sequence"/>
</dbReference>
<protein>
    <recommendedName>
        <fullName evidence="4">DUF4345 domain-containing protein</fullName>
    </recommendedName>
</protein>
<keyword evidence="3" id="KW-1185">Reference proteome</keyword>
<name>A0ABW6HS40_9FLAO</name>
<keyword evidence="1" id="KW-1133">Transmembrane helix</keyword>
<accession>A0ABW6HS40</accession>
<feature type="transmembrane region" description="Helical" evidence="1">
    <location>
        <begin position="69"/>
        <end position="90"/>
    </location>
</feature>
<feature type="transmembrane region" description="Helical" evidence="1">
    <location>
        <begin position="6"/>
        <end position="24"/>
    </location>
</feature>
<comment type="caution">
    <text evidence="2">The sequence shown here is derived from an EMBL/GenBank/DDBJ whole genome shotgun (WGS) entry which is preliminary data.</text>
</comment>
<gene>
    <name evidence="2" type="ORF">ACFX5E_01785</name>
</gene>
<evidence type="ECO:0008006" key="4">
    <source>
        <dbReference type="Google" id="ProtNLM"/>
    </source>
</evidence>
<reference evidence="2 3" key="1">
    <citation type="submission" date="2024-06" db="EMBL/GenBank/DDBJ databases">
        <title>Flavobacterium spp. isolated from glacier.</title>
        <authorList>
            <person name="Han D."/>
        </authorList>
    </citation>
    <scope>NUCLEOTIDE SEQUENCE [LARGE SCALE GENOMIC DNA]</scope>
    <source>
        <strain evidence="2 3">LS2P90</strain>
    </source>
</reference>
<keyword evidence="1" id="KW-0472">Membrane</keyword>
<evidence type="ECO:0000256" key="1">
    <source>
        <dbReference type="SAM" id="Phobius"/>
    </source>
</evidence>
<keyword evidence="1" id="KW-0812">Transmembrane</keyword>
<sequence length="126" mass="14391">MIFGIIAGFIIYLFLPIIGLICFFKIKNKMIVEGIKNQPILEIFVHFVTYGGLLLVVLTSLFLKWSVLASLGTFYLIIGAPIIMGIVIYKQAKNKELSKYHYWTYNLSVLYFLTAPLTFLGLFLLD</sequence>
<dbReference type="EMBL" id="JBHZPZ010000002">
    <property type="protein sequence ID" value="MFE3866803.1"/>
    <property type="molecule type" value="Genomic_DNA"/>
</dbReference>
<evidence type="ECO:0000313" key="3">
    <source>
        <dbReference type="Proteomes" id="UP001600109"/>
    </source>
</evidence>